<feature type="compositionally biased region" description="Basic and acidic residues" evidence="1">
    <location>
        <begin position="391"/>
        <end position="406"/>
    </location>
</feature>
<feature type="compositionally biased region" description="Acidic residues" evidence="1">
    <location>
        <begin position="976"/>
        <end position="991"/>
    </location>
</feature>
<feature type="compositionally biased region" description="Polar residues" evidence="1">
    <location>
        <begin position="1005"/>
        <end position="1019"/>
    </location>
</feature>
<dbReference type="EMBL" id="MRZV01000634">
    <property type="protein sequence ID" value="PIK46592.1"/>
    <property type="molecule type" value="Genomic_DNA"/>
</dbReference>
<dbReference type="OrthoDB" id="5376140at2759"/>
<organism evidence="3 4">
    <name type="scientific">Stichopus japonicus</name>
    <name type="common">Sea cucumber</name>
    <dbReference type="NCBI Taxonomy" id="307972"/>
    <lineage>
        <taxon>Eukaryota</taxon>
        <taxon>Metazoa</taxon>
        <taxon>Echinodermata</taxon>
        <taxon>Eleutherozoa</taxon>
        <taxon>Echinozoa</taxon>
        <taxon>Holothuroidea</taxon>
        <taxon>Aspidochirotacea</taxon>
        <taxon>Aspidochirotida</taxon>
        <taxon>Stichopodidae</taxon>
        <taxon>Apostichopus</taxon>
    </lineage>
</organism>
<dbReference type="Pfam" id="PF00856">
    <property type="entry name" value="SET"/>
    <property type="match status" value="1"/>
</dbReference>
<dbReference type="AlphaFoldDB" id="A0A2G8KF27"/>
<evidence type="ECO:0000259" key="2">
    <source>
        <dbReference type="PROSITE" id="PS50280"/>
    </source>
</evidence>
<feature type="compositionally biased region" description="Acidic residues" evidence="1">
    <location>
        <begin position="352"/>
        <end position="368"/>
    </location>
</feature>
<sequence>MSRRSTRHGPGPSFDKYMQEDPPGFFGQDITNKRKESVYFPVFKMGWFLVTYSGELITAKEGEQREIEEPSVFRYFFKYREKKWCVDANTEPQTGPKFGRLVNHGIGGEINSKIVVKTYNNRPVLCLFATKDIKQDTEILYDYGIINLPWVKEVSFESRVREGENAPSEEEQMATCSPASKEPDKRIDVMKTVEDWVRHSDLMSTDEQLAVCEPDSVSEGVIPRSFLTDSEHPMPTCSSTSAELEKTYDVMRSSEDCNGHPNLVLTQEQPAFVEGKSISEEAVPCNSLPEPEHLMDTISSILTELDKTNNVIGSKHNCVGHPDVTLTDPQQRFVEQHSVPEDTQSYHSASELDSDNDDSDDEDEDDDVVPPSDDSNISYVLYPNLTLPEENDSKVVDEQQTDHERTSQITVKSTSNEDCRVYDKRQFCFYCEIPQAKLPRHLRSAHCNESAVADWMQEDHHTLKAAKLTKIRNLGNHLQNCKVLEQGSGELIVRYRPNEITEPSNFIPCPTCYGYYAKRFLYKHTCHLEPASSNKLKRRRGELVRNGKLLLPSLNNSDLQLDELFSKLKGDDVSRCLKSDSLICQLAKKEFLKLGHDKEQQNYIRTKLREMARLLIEIRLISNEPDNELADFIHPAKFDHVVTAARNVAGFDTQTHLYKVPSLALKLGHSIKKCALLVKAQGLKQGDEEIVNQSTNFFELCQMKWTEEVSRHAHRTMTENKRNAPKRLPLTEDICTLSNFLKKIGHDEKRKLEDGKSDPAASWKVLNEVTLTQIMLFNRRRQGEISKVSIDDYNMKASSEKADYISACLSKFERELCKTFTRIEIIGKKGNTVPVLLTKQMEDTVDLLISLRQKVGVNPDNKFLFPCATSNSDAHIRGADCIRKFATLCGAKNPTQLRSTSLRKHVATISQVLNLKDNELDMLAKFMGHDVRVHREFYRLPDATLQVAKISKLLLSLEKGSTASLAGKSLDQIEVDKDDDDSDEEEEEEKEDTSRDEGSMESVGSLHQANGTTFESTNSEGEEPPSMKKGNIVHK</sequence>
<accession>A0A2G8KF27</accession>
<dbReference type="InterPro" id="IPR001214">
    <property type="entry name" value="SET_dom"/>
</dbReference>
<dbReference type="PANTHER" id="PTHR33480">
    <property type="entry name" value="SET DOMAIN-CONTAINING PROTEIN-RELATED"/>
    <property type="match status" value="1"/>
</dbReference>
<proteinExistence type="predicted"/>
<protein>
    <recommendedName>
        <fullName evidence="2">SET domain-containing protein</fullName>
    </recommendedName>
</protein>
<dbReference type="Gene3D" id="2.170.270.10">
    <property type="entry name" value="SET domain"/>
    <property type="match status" value="1"/>
</dbReference>
<feature type="region of interest" description="Disordered" evidence="1">
    <location>
        <begin position="1"/>
        <end position="22"/>
    </location>
</feature>
<dbReference type="PANTHER" id="PTHR33480:SF1">
    <property type="entry name" value="TYR RECOMBINASE DOMAIN-CONTAINING PROTEIN"/>
    <property type="match status" value="1"/>
</dbReference>
<evidence type="ECO:0000256" key="1">
    <source>
        <dbReference type="SAM" id="MobiDB-lite"/>
    </source>
</evidence>
<dbReference type="SUPFAM" id="SSF82199">
    <property type="entry name" value="SET domain"/>
    <property type="match status" value="1"/>
</dbReference>
<evidence type="ECO:0000313" key="3">
    <source>
        <dbReference type="EMBL" id="PIK46592.1"/>
    </source>
</evidence>
<dbReference type="Proteomes" id="UP000230750">
    <property type="component" value="Unassembled WGS sequence"/>
</dbReference>
<dbReference type="STRING" id="307972.A0A2G8KF27"/>
<feature type="domain" description="SET" evidence="2">
    <location>
        <begin position="33"/>
        <end position="144"/>
    </location>
</feature>
<dbReference type="PROSITE" id="PS50280">
    <property type="entry name" value="SET"/>
    <property type="match status" value="1"/>
</dbReference>
<dbReference type="InterPro" id="IPR046341">
    <property type="entry name" value="SET_dom_sf"/>
</dbReference>
<keyword evidence="4" id="KW-1185">Reference proteome</keyword>
<feature type="region of interest" description="Disordered" evidence="1">
    <location>
        <begin position="337"/>
        <end position="415"/>
    </location>
</feature>
<feature type="region of interest" description="Disordered" evidence="1">
    <location>
        <begin position="968"/>
        <end position="1035"/>
    </location>
</feature>
<name>A0A2G8KF27_STIJA</name>
<comment type="caution">
    <text evidence="3">The sequence shown here is derived from an EMBL/GenBank/DDBJ whole genome shotgun (WGS) entry which is preliminary data.</text>
</comment>
<reference evidence="3 4" key="1">
    <citation type="journal article" date="2017" name="PLoS Biol.">
        <title>The sea cucumber genome provides insights into morphological evolution and visceral regeneration.</title>
        <authorList>
            <person name="Zhang X."/>
            <person name="Sun L."/>
            <person name="Yuan J."/>
            <person name="Sun Y."/>
            <person name="Gao Y."/>
            <person name="Zhang L."/>
            <person name="Li S."/>
            <person name="Dai H."/>
            <person name="Hamel J.F."/>
            <person name="Liu C."/>
            <person name="Yu Y."/>
            <person name="Liu S."/>
            <person name="Lin W."/>
            <person name="Guo K."/>
            <person name="Jin S."/>
            <person name="Xu P."/>
            <person name="Storey K.B."/>
            <person name="Huan P."/>
            <person name="Zhang T."/>
            <person name="Zhou Y."/>
            <person name="Zhang J."/>
            <person name="Lin C."/>
            <person name="Li X."/>
            <person name="Xing L."/>
            <person name="Huo D."/>
            <person name="Sun M."/>
            <person name="Wang L."/>
            <person name="Mercier A."/>
            <person name="Li F."/>
            <person name="Yang H."/>
            <person name="Xiang J."/>
        </authorList>
    </citation>
    <scope>NUCLEOTIDE SEQUENCE [LARGE SCALE GENOMIC DNA]</scope>
    <source>
        <strain evidence="3">Shaxun</strain>
        <tissue evidence="3">Muscle</tissue>
    </source>
</reference>
<gene>
    <name evidence="3" type="ORF">BSL78_16545</name>
</gene>
<evidence type="ECO:0000313" key="4">
    <source>
        <dbReference type="Proteomes" id="UP000230750"/>
    </source>
</evidence>